<dbReference type="AlphaFoldDB" id="A0A1V8PM40"/>
<feature type="transmembrane region" description="Helical" evidence="2">
    <location>
        <begin position="6"/>
        <end position="28"/>
    </location>
</feature>
<keyword evidence="2" id="KW-0812">Transmembrane</keyword>
<evidence type="ECO:0000313" key="4">
    <source>
        <dbReference type="Proteomes" id="UP000192666"/>
    </source>
</evidence>
<keyword evidence="2" id="KW-1133">Transmembrane helix</keyword>
<reference evidence="3 4" key="1">
    <citation type="submission" date="2017-03" db="EMBL/GenBank/DDBJ databases">
        <title>Maternal inheritance of bifidobacteria.</title>
        <authorList>
            <person name="Lugli G.A."/>
            <person name="Duranti S."/>
            <person name="Milani C."/>
            <person name="Mancabelli L."/>
        </authorList>
    </citation>
    <scope>NUCLEOTIDE SEQUENCE [LARGE SCALE GENOMIC DNA]</scope>
    <source>
        <strain evidence="3 4">1899B</strain>
    </source>
</reference>
<evidence type="ECO:0000256" key="2">
    <source>
        <dbReference type="SAM" id="Phobius"/>
    </source>
</evidence>
<proteinExistence type="predicted"/>
<protein>
    <recommendedName>
        <fullName evidence="5">Phage minor structural protein</fullName>
    </recommendedName>
</protein>
<keyword evidence="2" id="KW-0472">Membrane</keyword>
<accession>A0A1V8PM40</accession>
<dbReference type="EMBL" id="NAQA01000006">
    <property type="protein sequence ID" value="OQM49805.1"/>
    <property type="molecule type" value="Genomic_DNA"/>
</dbReference>
<evidence type="ECO:0008006" key="5">
    <source>
        <dbReference type="Google" id="ProtNLM"/>
    </source>
</evidence>
<organism evidence="3 4">
    <name type="scientific">Bifidobacterium catenulatum</name>
    <dbReference type="NCBI Taxonomy" id="1686"/>
    <lineage>
        <taxon>Bacteria</taxon>
        <taxon>Bacillati</taxon>
        <taxon>Actinomycetota</taxon>
        <taxon>Actinomycetes</taxon>
        <taxon>Bifidobacteriales</taxon>
        <taxon>Bifidobacteriaceae</taxon>
        <taxon>Bifidobacterium</taxon>
    </lineage>
</organism>
<name>A0A1V8PM40_9BIFI</name>
<sequence length="107" mass="11759">MNPIAQQLTVWAATGIITALGGYMLGWWRGYRRKSDAMQTGVRTLLLCKLEQMQRDMVANDGIADNTAKQTAQLVYDSYHSLGGNGHGTQVNQDIQDAPIAPRKPQA</sequence>
<dbReference type="RefSeq" id="WP_080788982.1">
    <property type="nucleotide sequence ID" value="NZ_NAQA01000006.1"/>
</dbReference>
<comment type="caution">
    <text evidence="3">The sequence shown here is derived from an EMBL/GenBank/DDBJ whole genome shotgun (WGS) entry which is preliminary data.</text>
</comment>
<evidence type="ECO:0000313" key="3">
    <source>
        <dbReference type="EMBL" id="OQM49805.1"/>
    </source>
</evidence>
<gene>
    <name evidence="3" type="ORF">B5782_1554</name>
</gene>
<evidence type="ECO:0000256" key="1">
    <source>
        <dbReference type="SAM" id="MobiDB-lite"/>
    </source>
</evidence>
<dbReference type="Proteomes" id="UP000192666">
    <property type="component" value="Unassembled WGS sequence"/>
</dbReference>
<feature type="region of interest" description="Disordered" evidence="1">
    <location>
        <begin position="85"/>
        <end position="107"/>
    </location>
</feature>